<dbReference type="GO" id="GO:0046872">
    <property type="term" value="F:metal ion binding"/>
    <property type="evidence" value="ECO:0007669"/>
    <property type="project" value="UniProtKB-KW"/>
</dbReference>
<feature type="domain" description="23S rRNA (guanine(745)-N(1))-methyltransferase N-terminal" evidence="4">
    <location>
        <begin position="10"/>
        <end position="44"/>
    </location>
</feature>
<evidence type="ECO:0000256" key="1">
    <source>
        <dbReference type="PIRSR" id="PIRSR018249-1"/>
    </source>
</evidence>
<keyword evidence="5" id="KW-0489">Methyltransferase</keyword>
<dbReference type="GO" id="GO:0008168">
    <property type="term" value="F:methyltransferase activity"/>
    <property type="evidence" value="ECO:0007669"/>
    <property type="project" value="UniProtKB-KW"/>
</dbReference>
<dbReference type="CDD" id="cd02440">
    <property type="entry name" value="AdoMet_MTases"/>
    <property type="match status" value="1"/>
</dbReference>
<dbReference type="InterPro" id="IPR029063">
    <property type="entry name" value="SAM-dependent_MTases_sf"/>
</dbReference>
<feature type="binding site" evidence="2">
    <location>
        <position position="71"/>
    </location>
    <ligand>
        <name>S-adenosyl-L-methionine</name>
        <dbReference type="ChEBI" id="CHEBI:59789"/>
    </ligand>
</feature>
<feature type="domain" description="Methyltransferase" evidence="3">
    <location>
        <begin position="106"/>
        <end position="189"/>
    </location>
</feature>
<keyword evidence="2" id="KW-0949">S-adenosyl-L-methionine</keyword>
<dbReference type="Pfam" id="PF13649">
    <property type="entry name" value="Methyltransf_25"/>
    <property type="match status" value="1"/>
</dbReference>
<evidence type="ECO:0000259" key="3">
    <source>
        <dbReference type="Pfam" id="PF13649"/>
    </source>
</evidence>
<accession>A0AB39TPL2</accession>
<dbReference type="AlphaFoldDB" id="A0AB39TPL2"/>
<sequence>MLQDIEHHLACPHCAQALTRHERTLRCPAGHSFDLAKQGYVSLLAGDAHTGTGDTADMVAARADFLAAGHYRPIADALAQAAAEALAQTAGDDRPGGDGLGGDGLIADLGAGTGHYLAHVLDALPGRAGAALDISKYALRRAAKAHPRIGAVVCDAWRPLPLLDGAADLMLNVFAPRNGPEIHRVLRPGATLLLVSPTARHLRELVDALGLLSVDEDKQRRIDEKLGPYLAPAGRREIEFTLRLGPADVRTVVGMGPSAWHTDPDALAAALGALPEPVEVTASVTVAAYRR</sequence>
<feature type="binding site" evidence="2">
    <location>
        <begin position="113"/>
        <end position="114"/>
    </location>
    <ligand>
        <name>S-adenosyl-L-methionine</name>
        <dbReference type="ChEBI" id="CHEBI:59789"/>
    </ligand>
</feature>
<feature type="binding site" evidence="1">
    <location>
        <position position="27"/>
    </location>
    <ligand>
        <name>Zn(2+)</name>
        <dbReference type="ChEBI" id="CHEBI:29105"/>
    </ligand>
</feature>
<feature type="binding site" evidence="1">
    <location>
        <position position="14"/>
    </location>
    <ligand>
        <name>Zn(2+)</name>
        <dbReference type="ChEBI" id="CHEBI:29105"/>
    </ligand>
</feature>
<dbReference type="RefSeq" id="WP_369184025.1">
    <property type="nucleotide sequence ID" value="NZ_CP163445.1"/>
</dbReference>
<keyword evidence="5" id="KW-0808">Transferase</keyword>
<dbReference type="GO" id="GO:0032259">
    <property type="term" value="P:methylation"/>
    <property type="evidence" value="ECO:0007669"/>
    <property type="project" value="UniProtKB-KW"/>
</dbReference>
<organism evidence="5">
    <name type="scientific">Streptomyces sp. Y1</name>
    <dbReference type="NCBI Taxonomy" id="3238634"/>
    <lineage>
        <taxon>Bacteria</taxon>
        <taxon>Bacillati</taxon>
        <taxon>Actinomycetota</taxon>
        <taxon>Actinomycetes</taxon>
        <taxon>Kitasatosporales</taxon>
        <taxon>Streptomycetaceae</taxon>
        <taxon>Streptomyces</taxon>
    </lineage>
</organism>
<gene>
    <name evidence="5" type="ORF">AB2U05_22055</name>
</gene>
<protein>
    <submittedName>
        <fullName evidence="5">RNA methyltransferase</fullName>
    </submittedName>
</protein>
<dbReference type="InterPro" id="IPR041698">
    <property type="entry name" value="Methyltransf_25"/>
</dbReference>
<evidence type="ECO:0000256" key="2">
    <source>
        <dbReference type="PIRSR" id="PIRSR018249-2"/>
    </source>
</evidence>
<dbReference type="Pfam" id="PF21302">
    <property type="entry name" value="Zn_ribbon_RlmA"/>
    <property type="match status" value="1"/>
</dbReference>
<dbReference type="InterPro" id="IPR048647">
    <property type="entry name" value="RlmA_N"/>
</dbReference>
<dbReference type="PIRSF" id="PIRSF018249">
    <property type="entry name" value="MyrA_prd"/>
    <property type="match status" value="1"/>
</dbReference>
<reference evidence="5" key="1">
    <citation type="submission" date="2024-07" db="EMBL/GenBank/DDBJ databases">
        <authorList>
            <person name="Yu S.T."/>
        </authorList>
    </citation>
    <scope>NUCLEOTIDE SEQUENCE</scope>
    <source>
        <strain evidence="5">Y1</strain>
    </source>
</reference>
<feature type="binding site" evidence="1">
    <location>
        <position position="31"/>
    </location>
    <ligand>
        <name>Zn(2+)</name>
        <dbReference type="ChEBI" id="CHEBI:29105"/>
    </ligand>
</feature>
<keyword evidence="1" id="KW-0479">Metal-binding</keyword>
<keyword evidence="1" id="KW-0862">Zinc</keyword>
<evidence type="ECO:0000313" key="5">
    <source>
        <dbReference type="EMBL" id="XDQ80951.1"/>
    </source>
</evidence>
<name>A0AB39TPL2_9ACTN</name>
<evidence type="ECO:0000259" key="4">
    <source>
        <dbReference type="Pfam" id="PF21302"/>
    </source>
</evidence>
<dbReference type="InterPro" id="IPR016718">
    <property type="entry name" value="rRNA_m1G-MeTrfase_A_prd"/>
</dbReference>
<feature type="binding site" evidence="1">
    <location>
        <position position="11"/>
    </location>
    <ligand>
        <name>Zn(2+)</name>
        <dbReference type="ChEBI" id="CHEBI:29105"/>
    </ligand>
</feature>
<dbReference type="EMBL" id="CP163445">
    <property type="protein sequence ID" value="XDQ80951.1"/>
    <property type="molecule type" value="Genomic_DNA"/>
</dbReference>
<feature type="binding site" evidence="2">
    <location>
        <position position="201"/>
    </location>
    <ligand>
        <name>S-adenosyl-L-methionine</name>
        <dbReference type="ChEBI" id="CHEBI:59789"/>
    </ligand>
</feature>
<dbReference type="SUPFAM" id="SSF53335">
    <property type="entry name" value="S-adenosyl-L-methionine-dependent methyltransferases"/>
    <property type="match status" value="1"/>
</dbReference>
<dbReference type="Gene3D" id="3.40.50.150">
    <property type="entry name" value="Vaccinia Virus protein VP39"/>
    <property type="match status" value="1"/>
</dbReference>
<proteinExistence type="predicted"/>